<dbReference type="STRING" id="1348612.A0A397JTI9"/>
<name>A0A397JTI9_9GLOM</name>
<sequence>MRKMTINGLISFCKRSYVTNNKAQKISIIGGSGFIGKYVAKAFVQDPTTLIQLTMRNPKTIEDLRSLGTQILSPISGDITSRSDVLEACKGADVIINLVGIMHEHPPKYTFENVQHQGARNVAFAAEAYNAHLIHISAIGADPNSEIPYAKTKGLGEIAVRELHPKATIIRPSIVFGPEDDFFNRFVKLSKVLPIMPVFGGGKTKFQPVYVWDLAMAIRNISKNRQKFEEKIFEIGGPTVYTYKEILKLTLNQAEIKRPIISIPWSISNIQGFFLEKLPPNLFTITRDQIKLLKKDNIVSDDPHILKLSDLEINPTPAEKILYTYLKKHDIVTPNKRTHRPFSQPIDEEIKEIKKIRKEIPKHALKKEAEHQNTNR</sequence>
<dbReference type="OrthoDB" id="275457at2759"/>
<reference evidence="2 3" key="1">
    <citation type="submission" date="2018-08" db="EMBL/GenBank/DDBJ databases">
        <title>Genome and evolution of the arbuscular mycorrhizal fungus Diversispora epigaea (formerly Glomus versiforme) and its bacterial endosymbionts.</title>
        <authorList>
            <person name="Sun X."/>
            <person name="Fei Z."/>
            <person name="Harrison M."/>
        </authorList>
    </citation>
    <scope>NUCLEOTIDE SEQUENCE [LARGE SCALE GENOMIC DNA]</scope>
    <source>
        <strain evidence="2 3">IT104</strain>
    </source>
</reference>
<dbReference type="InterPro" id="IPR001509">
    <property type="entry name" value="Epimerase_deHydtase"/>
</dbReference>
<accession>A0A397JTI9</accession>
<dbReference type="InterPro" id="IPR036291">
    <property type="entry name" value="NAD(P)-bd_dom_sf"/>
</dbReference>
<organism evidence="2 3">
    <name type="scientific">Diversispora epigaea</name>
    <dbReference type="NCBI Taxonomy" id="1348612"/>
    <lineage>
        <taxon>Eukaryota</taxon>
        <taxon>Fungi</taxon>
        <taxon>Fungi incertae sedis</taxon>
        <taxon>Mucoromycota</taxon>
        <taxon>Glomeromycotina</taxon>
        <taxon>Glomeromycetes</taxon>
        <taxon>Diversisporales</taxon>
        <taxon>Diversisporaceae</taxon>
        <taxon>Diversispora</taxon>
    </lineage>
</organism>
<dbReference type="SUPFAM" id="SSF51735">
    <property type="entry name" value="NAD(P)-binding Rossmann-fold domains"/>
    <property type="match status" value="1"/>
</dbReference>
<dbReference type="Gene3D" id="3.40.50.720">
    <property type="entry name" value="NAD(P)-binding Rossmann-like Domain"/>
    <property type="match status" value="1"/>
</dbReference>
<comment type="caution">
    <text evidence="2">The sequence shown here is derived from an EMBL/GenBank/DDBJ whole genome shotgun (WGS) entry which is preliminary data.</text>
</comment>
<dbReference type="PANTHER" id="PTHR12126:SF11">
    <property type="entry name" value="NADH DEHYDROGENASE [UBIQUINONE] 1 ALPHA SUBCOMPLEX SUBUNIT 9, MITOCHONDRIAL"/>
    <property type="match status" value="1"/>
</dbReference>
<dbReference type="InterPro" id="IPR051207">
    <property type="entry name" value="ComplexI_NDUFA9_subunit"/>
</dbReference>
<dbReference type="Pfam" id="PF01370">
    <property type="entry name" value="Epimerase"/>
    <property type="match status" value="1"/>
</dbReference>
<protein>
    <recommendedName>
        <fullName evidence="1">NAD-dependent epimerase/dehydratase domain-containing protein</fullName>
    </recommendedName>
</protein>
<evidence type="ECO:0000313" key="3">
    <source>
        <dbReference type="Proteomes" id="UP000266861"/>
    </source>
</evidence>
<feature type="domain" description="NAD-dependent epimerase/dehydratase" evidence="1">
    <location>
        <begin position="27"/>
        <end position="236"/>
    </location>
</feature>
<dbReference type="Proteomes" id="UP000266861">
    <property type="component" value="Unassembled WGS sequence"/>
</dbReference>
<dbReference type="EMBL" id="PQFF01000001">
    <property type="protein sequence ID" value="RHZ90278.1"/>
    <property type="molecule type" value="Genomic_DNA"/>
</dbReference>
<proteinExistence type="predicted"/>
<dbReference type="GO" id="GO:0044877">
    <property type="term" value="F:protein-containing complex binding"/>
    <property type="evidence" value="ECO:0007669"/>
    <property type="project" value="TreeGrafter"/>
</dbReference>
<keyword evidence="3" id="KW-1185">Reference proteome</keyword>
<evidence type="ECO:0000259" key="1">
    <source>
        <dbReference type="Pfam" id="PF01370"/>
    </source>
</evidence>
<dbReference type="PANTHER" id="PTHR12126">
    <property type="entry name" value="NADH-UBIQUINONE OXIDOREDUCTASE 39 KDA SUBUNIT-RELATED"/>
    <property type="match status" value="1"/>
</dbReference>
<evidence type="ECO:0000313" key="2">
    <source>
        <dbReference type="EMBL" id="RHZ90278.1"/>
    </source>
</evidence>
<gene>
    <name evidence="2" type="ORF">Glove_1g7</name>
</gene>
<dbReference type="AlphaFoldDB" id="A0A397JTI9"/>
<dbReference type="GO" id="GO:0005739">
    <property type="term" value="C:mitochondrion"/>
    <property type="evidence" value="ECO:0007669"/>
    <property type="project" value="TreeGrafter"/>
</dbReference>
<dbReference type="CDD" id="cd05271">
    <property type="entry name" value="NDUFA9_like_SDR_a"/>
    <property type="match status" value="1"/>
</dbReference>